<reference evidence="2" key="2">
    <citation type="submission" date="2012-08" db="EMBL/GenBank/DDBJ databases">
        <title>The Genome Sequence of Wuchereria bancrofti.</title>
        <authorList>
            <consortium name="The Broad Institute Genome Sequencing Platform"/>
            <consortium name="Broad Institute Genome Sequencing Center for Infectious Disease"/>
            <person name="Nutman T.B."/>
            <person name="Fink D.L."/>
            <person name="Russ C."/>
            <person name="Young S."/>
            <person name="Zeng Q."/>
            <person name="Koehrsen M."/>
            <person name="Alvarado L."/>
            <person name="Berlin A."/>
            <person name="Borenstein D."/>
            <person name="Chapman S.B."/>
            <person name="Chen Z."/>
            <person name="Engels R."/>
            <person name="Freedman E."/>
            <person name="Gellesch M."/>
            <person name="Goldberg J."/>
            <person name="Griggs A."/>
            <person name="Gujja S."/>
            <person name="Heilman E.R."/>
            <person name="Heiman D."/>
            <person name="Hepburn T."/>
            <person name="Howarth C."/>
            <person name="Jen D."/>
            <person name="Larson L."/>
            <person name="Lewis B."/>
            <person name="Mehta T."/>
            <person name="Park D."/>
            <person name="Pearson M."/>
            <person name="Richards J."/>
            <person name="Roberts A."/>
            <person name="Saif S."/>
            <person name="Shea T."/>
            <person name="Shenoy N."/>
            <person name="Sisk P."/>
            <person name="Stolte C."/>
            <person name="Sykes S."/>
            <person name="Walk T."/>
            <person name="White J."/>
            <person name="Yandava C."/>
            <person name="Haas B."/>
            <person name="Henn M.R."/>
            <person name="Nusbaum C."/>
            <person name="Birren B."/>
        </authorList>
    </citation>
    <scope>NUCLEOTIDE SEQUENCE</scope>
</reference>
<feature type="region of interest" description="Disordered" evidence="1">
    <location>
        <begin position="103"/>
        <end position="127"/>
    </location>
</feature>
<evidence type="ECO:0000313" key="2">
    <source>
        <dbReference type="EMBL" id="EJW86966.1"/>
    </source>
</evidence>
<name>J9EWG7_WUCBA</name>
<evidence type="ECO:0000313" key="5">
    <source>
        <dbReference type="Proteomes" id="UP000270924"/>
    </source>
</evidence>
<gene>
    <name evidence="3" type="ORF">WBA_LOCUS12388</name>
    <name evidence="2" type="ORF">WUBG_02124</name>
</gene>
<dbReference type="Proteomes" id="UP000270924">
    <property type="component" value="Unassembled WGS sequence"/>
</dbReference>
<dbReference type="Proteomes" id="UP000004810">
    <property type="component" value="Unassembled WGS sequence"/>
</dbReference>
<dbReference type="InParanoid" id="J9EWG7"/>
<dbReference type="AlphaFoldDB" id="J9EWG7"/>
<organism evidence="2 4">
    <name type="scientific">Wuchereria bancrofti</name>
    <dbReference type="NCBI Taxonomy" id="6293"/>
    <lineage>
        <taxon>Eukaryota</taxon>
        <taxon>Metazoa</taxon>
        <taxon>Ecdysozoa</taxon>
        <taxon>Nematoda</taxon>
        <taxon>Chromadorea</taxon>
        <taxon>Rhabditida</taxon>
        <taxon>Spirurina</taxon>
        <taxon>Spiruromorpha</taxon>
        <taxon>Filarioidea</taxon>
        <taxon>Onchocercidae</taxon>
        <taxon>Wuchereria</taxon>
    </lineage>
</organism>
<evidence type="ECO:0000313" key="4">
    <source>
        <dbReference type="Proteomes" id="UP000004810"/>
    </source>
</evidence>
<dbReference type="EMBL" id="UYWW01012767">
    <property type="protein sequence ID" value="VDM22261.1"/>
    <property type="molecule type" value="Genomic_DNA"/>
</dbReference>
<sequence>MERFWIKDIHEVDGNNQIDLIAFQDRNVIEHMKQNKTTVRLSSVIECSSVAKAQSKNFEKCEGTQLILRAKGYKTEKLQLKSTFMRFVSTEKLRKQSSSSYYKYNKNHHDMHSGSNQLEEERRDKLNNGDFRLESEKKWIMG</sequence>
<keyword evidence="5" id="KW-1185">Reference proteome</keyword>
<proteinExistence type="predicted"/>
<reference evidence="4" key="1">
    <citation type="submission" date="2012-08" db="EMBL/GenBank/DDBJ databases">
        <title>The Genome Sequence of Wuchereria bancrofti.</title>
        <authorList>
            <person name="Nutman T.B."/>
            <person name="Fink D.L."/>
            <person name="Russ C."/>
            <person name="Young S."/>
            <person name="Zeng Q."/>
            <person name="Koehrsen M."/>
            <person name="Alvarado L."/>
            <person name="Berlin A."/>
            <person name="Chapman S.B."/>
            <person name="Chen Z."/>
            <person name="Freedman E."/>
            <person name="Gellesch M."/>
            <person name="Goldberg J."/>
            <person name="Griggs A."/>
            <person name="Gujja S."/>
            <person name="Heilman E.R."/>
            <person name="Heiman D."/>
            <person name="Hepburn T."/>
            <person name="Howarth C."/>
            <person name="Jen D."/>
            <person name="Larson L."/>
            <person name="Lewis B."/>
            <person name="Mehta T."/>
            <person name="Park D."/>
            <person name="Pearson M."/>
            <person name="Roberts A."/>
            <person name="Saif S."/>
            <person name="Shea T."/>
            <person name="Shenoy N."/>
            <person name="Sisk P."/>
            <person name="Stolte C."/>
            <person name="Sykes S."/>
            <person name="Walk T."/>
            <person name="White J."/>
            <person name="Yandava C."/>
            <person name="Haas B."/>
            <person name="Henn M.R."/>
            <person name="Nusbaum C."/>
            <person name="Birren B."/>
        </authorList>
    </citation>
    <scope>NUCLEOTIDE SEQUENCE [LARGE SCALE GENOMIC DNA]</scope>
    <source>
        <strain evidence="4">NA</strain>
    </source>
</reference>
<dbReference type="EMBL" id="ADBV01000542">
    <property type="protein sequence ID" value="EJW86966.1"/>
    <property type="molecule type" value="Genomic_DNA"/>
</dbReference>
<reference evidence="3 5" key="3">
    <citation type="submission" date="2018-11" db="EMBL/GenBank/DDBJ databases">
        <authorList>
            <consortium name="Pathogen Informatics"/>
        </authorList>
    </citation>
    <scope>NUCLEOTIDE SEQUENCE [LARGE SCALE GENOMIC DNA]</scope>
</reference>
<evidence type="ECO:0000256" key="1">
    <source>
        <dbReference type="SAM" id="MobiDB-lite"/>
    </source>
</evidence>
<accession>J9EWG7</accession>
<protein>
    <submittedName>
        <fullName evidence="2">Uncharacterized protein</fullName>
    </submittedName>
</protein>
<evidence type="ECO:0000313" key="3">
    <source>
        <dbReference type="EMBL" id="VDM22261.1"/>
    </source>
</evidence>